<proteinExistence type="predicted"/>
<evidence type="ECO:0000313" key="3">
    <source>
        <dbReference type="Proteomes" id="UP000838756"/>
    </source>
</evidence>
<sequence length="70" mass="7313">MGGAHSLEKRWTLGFQGAGMATPQVNAAMVGPQRGGQTTSNDTLGAAGNKRPRTVESPTKDLCPAVDFNR</sequence>
<comment type="caution">
    <text evidence="2">The sequence shown here is derived from an EMBL/GenBank/DDBJ whole genome shotgun (WGS) entry which is preliminary data.</text>
</comment>
<accession>A0A8S4SD47</accession>
<dbReference type="Proteomes" id="UP000838756">
    <property type="component" value="Unassembled WGS sequence"/>
</dbReference>
<feature type="region of interest" description="Disordered" evidence="1">
    <location>
        <begin position="30"/>
        <end position="70"/>
    </location>
</feature>
<reference evidence="2" key="1">
    <citation type="submission" date="2022-03" db="EMBL/GenBank/DDBJ databases">
        <authorList>
            <person name="Lindestad O."/>
        </authorList>
    </citation>
    <scope>NUCLEOTIDE SEQUENCE</scope>
</reference>
<gene>
    <name evidence="2" type="primary">jg17801</name>
    <name evidence="2" type="ORF">PAEG_LOCUS25207</name>
</gene>
<name>A0A8S4SD47_9NEOP</name>
<protein>
    <submittedName>
        <fullName evidence="2">Jg17801 protein</fullName>
    </submittedName>
</protein>
<dbReference type="EMBL" id="CAKXAJ010026304">
    <property type="protein sequence ID" value="CAH2266215.1"/>
    <property type="molecule type" value="Genomic_DNA"/>
</dbReference>
<evidence type="ECO:0000313" key="2">
    <source>
        <dbReference type="EMBL" id="CAH2266215.1"/>
    </source>
</evidence>
<evidence type="ECO:0000256" key="1">
    <source>
        <dbReference type="SAM" id="MobiDB-lite"/>
    </source>
</evidence>
<dbReference type="AlphaFoldDB" id="A0A8S4SD47"/>
<organism evidence="2 3">
    <name type="scientific">Pararge aegeria aegeria</name>
    <dbReference type="NCBI Taxonomy" id="348720"/>
    <lineage>
        <taxon>Eukaryota</taxon>
        <taxon>Metazoa</taxon>
        <taxon>Ecdysozoa</taxon>
        <taxon>Arthropoda</taxon>
        <taxon>Hexapoda</taxon>
        <taxon>Insecta</taxon>
        <taxon>Pterygota</taxon>
        <taxon>Neoptera</taxon>
        <taxon>Endopterygota</taxon>
        <taxon>Lepidoptera</taxon>
        <taxon>Glossata</taxon>
        <taxon>Ditrysia</taxon>
        <taxon>Papilionoidea</taxon>
        <taxon>Nymphalidae</taxon>
        <taxon>Satyrinae</taxon>
        <taxon>Satyrini</taxon>
        <taxon>Parargina</taxon>
        <taxon>Pararge</taxon>
    </lineage>
</organism>
<keyword evidence="3" id="KW-1185">Reference proteome</keyword>